<accession>A0ACC2SE69</accession>
<gene>
    <name evidence="1" type="ORF">DSO57_1029112</name>
</gene>
<protein>
    <submittedName>
        <fullName evidence="1">Uncharacterized protein</fullName>
    </submittedName>
</protein>
<dbReference type="Proteomes" id="UP001165960">
    <property type="component" value="Unassembled WGS sequence"/>
</dbReference>
<evidence type="ECO:0000313" key="2">
    <source>
        <dbReference type="Proteomes" id="UP001165960"/>
    </source>
</evidence>
<keyword evidence="2" id="KW-1185">Reference proteome</keyword>
<reference evidence="1" key="1">
    <citation type="submission" date="2022-04" db="EMBL/GenBank/DDBJ databases">
        <title>Genome of the entomopathogenic fungus Entomophthora muscae.</title>
        <authorList>
            <person name="Elya C."/>
            <person name="Lovett B.R."/>
            <person name="Lee E."/>
            <person name="Macias A.M."/>
            <person name="Hajek A.E."/>
            <person name="De Bivort B.L."/>
            <person name="Kasson M.T."/>
            <person name="De Fine Licht H.H."/>
            <person name="Stajich J.E."/>
        </authorList>
    </citation>
    <scope>NUCLEOTIDE SEQUENCE</scope>
    <source>
        <strain evidence="1">Berkeley</strain>
    </source>
</reference>
<evidence type="ECO:0000313" key="1">
    <source>
        <dbReference type="EMBL" id="KAJ9060590.1"/>
    </source>
</evidence>
<organism evidence="1 2">
    <name type="scientific">Entomophthora muscae</name>
    <dbReference type="NCBI Taxonomy" id="34485"/>
    <lineage>
        <taxon>Eukaryota</taxon>
        <taxon>Fungi</taxon>
        <taxon>Fungi incertae sedis</taxon>
        <taxon>Zoopagomycota</taxon>
        <taxon>Entomophthoromycotina</taxon>
        <taxon>Entomophthoromycetes</taxon>
        <taxon>Entomophthorales</taxon>
        <taxon>Entomophthoraceae</taxon>
        <taxon>Entomophthora</taxon>
    </lineage>
</organism>
<name>A0ACC2SE69_9FUNG</name>
<sequence>MSNYSFSNENLEASDQESAPQSPFQPMAIQNLLIPPTSQLNRPSQSPSNTPPVFSRSPQAQPIRYNPIVSPTLISNGRYAPGSLLFNQDISQEEEAQSPEQVDTSSHGRSALFLSQFQSISGHNISRNGIRANSSESQNYNQNESSNRHQENSRDENGLSYGLSRLVAPSGGSESRSDSASPRQVPYHMSFFGGTATQRLPSMSPISLENNFVQSPLESPISRDLISPSTRTSFNIAPRSPTTRRLRANQQDAITRRYFRQVMYGCSKQTCQYFFCASHPSKFESKFPFNFEDFIPRDIKEATALSLTLSQHGEEYLCPDVPEADSSESSVLPVPLQKTLRNELARDPRKRHKNIKMWASLEQLNSLELQPNLQLETLKNNLLQAQQSGEFETFAQTVYTVFSRINLLSSSFTQRDEDLRQQCPVDLEQVKESYDFILKECPKMICASILSGTATLFDKLKLGLEVIREQHLSALLIVLLNPLLMEPSNHSEILPKFCDIFAGLCDKYLSLLTKYIVTKRFASHDPAREASRRGKDFQHMVSVFQQFITMRLLMKSDQSVTPNKDEFVMKATTCLGLLYRINEDYGLIPYTEFYNDAVNEQIEIKEDFPRFRSRNGFSFCNFPFVLNPATKSDILKVESMFQMRQELQDAFFRALFVGVNSPYLVLEIRRDYIIRDALFQLSSKSPQDLKKQLRVQFIGEEGVDEGGVQKEFFQLLVREMFDPKYGMFTTQEDQRLYWFNPNPLDDDIALEEYRLIGRLIGLAIYNSVILDLHFPGALYKKLMGNAVGLDDLEVVDPSLGRGLRCLLSFQDDVEAAYGWTFQIEYEVVGERFKYDLKPNGANIPLKNDNREEFVELYIDFILNKAIERQFKAFREGFDHVCAGSAIQLFRPEEVEQLVCGSSDLDFEALEKVTQYDGGFTAATPVIMFFWEVVHSFTEAQKKMLLFFATGSDRVPIGGLSKLQFVIAKNGPDSDRLPTSHTCFNVLLLCEYGSLEKLRERLLTAIHNAEGFGMI</sequence>
<comment type="caution">
    <text evidence="1">The sequence shown here is derived from an EMBL/GenBank/DDBJ whole genome shotgun (WGS) entry which is preliminary data.</text>
</comment>
<dbReference type="EMBL" id="QTSX02005160">
    <property type="protein sequence ID" value="KAJ9060590.1"/>
    <property type="molecule type" value="Genomic_DNA"/>
</dbReference>
<proteinExistence type="predicted"/>